<feature type="transmembrane region" description="Helical" evidence="1">
    <location>
        <begin position="49"/>
        <end position="72"/>
    </location>
</feature>
<keyword evidence="4" id="KW-1185">Reference proteome</keyword>
<comment type="caution">
    <text evidence="3">The sequence shown here is derived from an EMBL/GenBank/DDBJ whole genome shotgun (WGS) entry which is preliminary data.</text>
</comment>
<dbReference type="PANTHER" id="PTHR43592">
    <property type="entry name" value="CAAX AMINO TERMINAL PROTEASE"/>
    <property type="match status" value="1"/>
</dbReference>
<feature type="transmembrane region" description="Helical" evidence="1">
    <location>
        <begin position="189"/>
        <end position="210"/>
    </location>
</feature>
<feature type="transmembrane region" description="Helical" evidence="1">
    <location>
        <begin position="93"/>
        <end position="112"/>
    </location>
</feature>
<evidence type="ECO:0000313" key="4">
    <source>
        <dbReference type="Proteomes" id="UP000256373"/>
    </source>
</evidence>
<feature type="transmembrane region" description="Helical" evidence="1">
    <location>
        <begin position="230"/>
        <end position="251"/>
    </location>
</feature>
<feature type="transmembrane region" description="Helical" evidence="1">
    <location>
        <begin position="7"/>
        <end position="29"/>
    </location>
</feature>
<feature type="transmembrane region" description="Helical" evidence="1">
    <location>
        <begin position="154"/>
        <end position="177"/>
    </location>
</feature>
<dbReference type="GO" id="GO:0004175">
    <property type="term" value="F:endopeptidase activity"/>
    <property type="evidence" value="ECO:0007669"/>
    <property type="project" value="UniProtKB-ARBA"/>
</dbReference>
<dbReference type="GO" id="GO:0080120">
    <property type="term" value="P:CAAX-box protein maturation"/>
    <property type="evidence" value="ECO:0007669"/>
    <property type="project" value="UniProtKB-ARBA"/>
</dbReference>
<evidence type="ECO:0000256" key="1">
    <source>
        <dbReference type="SAM" id="Phobius"/>
    </source>
</evidence>
<keyword evidence="3" id="KW-0645">Protease</keyword>
<feature type="domain" description="CAAX prenyl protease 2/Lysostaphin resistance protein A-like" evidence="2">
    <location>
        <begin position="153"/>
        <end position="241"/>
    </location>
</feature>
<dbReference type="AlphaFoldDB" id="A0A3D8Y5Q2"/>
<dbReference type="GO" id="GO:0006508">
    <property type="term" value="P:proteolysis"/>
    <property type="evidence" value="ECO:0007669"/>
    <property type="project" value="UniProtKB-KW"/>
</dbReference>
<reference evidence="3 4" key="1">
    <citation type="submission" date="2018-07" db="EMBL/GenBank/DDBJ databases">
        <title>Dyadobacter roseus sp. nov., isolated from rose rhizosphere soil.</title>
        <authorList>
            <person name="Chen L."/>
        </authorList>
    </citation>
    <scope>NUCLEOTIDE SEQUENCE [LARGE SCALE GENOMIC DNA]</scope>
    <source>
        <strain evidence="3 4">RS19</strain>
    </source>
</reference>
<organism evidence="3 4">
    <name type="scientific">Dyadobacter luteus</name>
    <dbReference type="NCBI Taxonomy" id="2259619"/>
    <lineage>
        <taxon>Bacteria</taxon>
        <taxon>Pseudomonadati</taxon>
        <taxon>Bacteroidota</taxon>
        <taxon>Cytophagia</taxon>
        <taxon>Cytophagales</taxon>
        <taxon>Spirosomataceae</taxon>
        <taxon>Dyadobacter</taxon>
    </lineage>
</organism>
<evidence type="ECO:0000313" key="3">
    <source>
        <dbReference type="EMBL" id="REA58025.1"/>
    </source>
</evidence>
<name>A0A3D8Y5Q2_9BACT</name>
<sequence length="297" mass="34285">MQKSSSLLILVGCIFLCSALGIGLGLVITHFSELTPLTELSDRAFPDQWFLRMFLNGVSHVSTFLLPVILYWRYFERRSLADFSWKKLNSPSVLWIAVIIVVFLIPVNQQIIEWNQSLKLPSAFAQIENWMRKTEQEKSLITQKLLQIESFSELLVALMVFGVIGPIGEEVLFRGVLQRKLTEWHVNPVTSIWATALLFSIIHFQFYGFFPRLFLGALFGYFFYWSGNLWVAIGAHVANNSIFVITAYAHYNWPSIHKSISTISESTISILLSISVSIYLLRLFRRRNFLMYQSIRN</sequence>
<dbReference type="EMBL" id="QNUL01000023">
    <property type="protein sequence ID" value="REA58025.1"/>
    <property type="molecule type" value="Genomic_DNA"/>
</dbReference>
<protein>
    <submittedName>
        <fullName evidence="3">CPBP family intramembrane metalloprotease</fullName>
    </submittedName>
</protein>
<dbReference type="GO" id="GO:0008237">
    <property type="term" value="F:metallopeptidase activity"/>
    <property type="evidence" value="ECO:0007669"/>
    <property type="project" value="UniProtKB-KW"/>
</dbReference>
<evidence type="ECO:0000259" key="2">
    <source>
        <dbReference type="Pfam" id="PF02517"/>
    </source>
</evidence>
<keyword evidence="1" id="KW-1133">Transmembrane helix</keyword>
<keyword evidence="3" id="KW-0482">Metalloprotease</keyword>
<dbReference type="PANTHER" id="PTHR43592:SF15">
    <property type="entry name" value="CAAX AMINO TERMINAL PROTEASE FAMILY PROTEIN"/>
    <property type="match status" value="1"/>
</dbReference>
<accession>A0A3D8Y5Q2</accession>
<gene>
    <name evidence="3" type="ORF">DSL64_21810</name>
</gene>
<dbReference type="InterPro" id="IPR003675">
    <property type="entry name" value="Rce1/LyrA-like_dom"/>
</dbReference>
<dbReference type="Proteomes" id="UP000256373">
    <property type="component" value="Unassembled WGS sequence"/>
</dbReference>
<dbReference type="Pfam" id="PF02517">
    <property type="entry name" value="Rce1-like"/>
    <property type="match status" value="1"/>
</dbReference>
<keyword evidence="1" id="KW-0812">Transmembrane</keyword>
<keyword evidence="1" id="KW-0472">Membrane</keyword>
<feature type="transmembrane region" description="Helical" evidence="1">
    <location>
        <begin position="263"/>
        <end position="284"/>
    </location>
</feature>
<proteinExistence type="predicted"/>
<keyword evidence="3" id="KW-0378">Hydrolase</keyword>